<proteinExistence type="predicted"/>
<dbReference type="PANTHER" id="PTHR43056:SF5">
    <property type="entry name" value="PEPTIDASE S9 PROLYL OLIGOPEPTIDASE CATALYTIC DOMAIN-CONTAINING PROTEIN"/>
    <property type="match status" value="1"/>
</dbReference>
<evidence type="ECO:0000313" key="3">
    <source>
        <dbReference type="Proteomes" id="UP001172055"/>
    </source>
</evidence>
<reference evidence="2 3" key="1">
    <citation type="submission" date="2023-06" db="EMBL/GenBank/DDBJ databases">
        <title>Novel species in genus Planococcus.</title>
        <authorList>
            <person name="Ning S."/>
        </authorList>
    </citation>
    <scope>NUCLEOTIDE SEQUENCE [LARGE SCALE GENOMIC DNA]</scope>
    <source>
        <strain evidence="2 3">N028</strain>
    </source>
</reference>
<dbReference type="Gene3D" id="2.120.10.30">
    <property type="entry name" value="TolB, C-terminal domain"/>
    <property type="match status" value="1"/>
</dbReference>
<evidence type="ECO:0000259" key="1">
    <source>
        <dbReference type="Pfam" id="PF00326"/>
    </source>
</evidence>
<comment type="caution">
    <text evidence="2">The sequence shown here is derived from an EMBL/GenBank/DDBJ whole genome shotgun (WGS) entry which is preliminary data.</text>
</comment>
<dbReference type="Pfam" id="PF07676">
    <property type="entry name" value="PD40"/>
    <property type="match status" value="1"/>
</dbReference>
<dbReference type="GO" id="GO:0016787">
    <property type="term" value="F:hydrolase activity"/>
    <property type="evidence" value="ECO:0007669"/>
    <property type="project" value="UniProtKB-KW"/>
</dbReference>
<protein>
    <submittedName>
        <fullName evidence="2">S9 family peptidase</fullName>
        <ecNumber evidence="2">3.4.-.-</ecNumber>
    </submittedName>
</protein>
<dbReference type="SUPFAM" id="SSF82171">
    <property type="entry name" value="DPP6 N-terminal domain-like"/>
    <property type="match status" value="1"/>
</dbReference>
<dbReference type="RefSeq" id="WP_301723991.1">
    <property type="nucleotide sequence ID" value="NZ_JAUJWV010000001.1"/>
</dbReference>
<dbReference type="InterPro" id="IPR011042">
    <property type="entry name" value="6-blade_b-propeller_TolB-like"/>
</dbReference>
<dbReference type="InterPro" id="IPR001375">
    <property type="entry name" value="Peptidase_S9_cat"/>
</dbReference>
<dbReference type="InterPro" id="IPR050585">
    <property type="entry name" value="Xaa-Pro_dipeptidyl-ppase/CocE"/>
</dbReference>
<sequence length="643" mass="71827">MSPKTTSPYGSWKSPITAELITQDTVTLESVAFYGEDIYWIEELPAEAGRNTVMKKSKDGNVTELTPAPFNVRSRVHEYGGAPFLAHQSQLFFSNFEDNLLYLRQENGSIQPITSDSNHRYADASIDVSRGRLYWIREDHTESAIFAETTIVAMDLDGNNEIVIVSGNEFYSNPRISPDAKQLAYLTWNHPNMPWDETELWIADLNDDGSVSNAKRVAGGTNESIIQPVWSPDGVLYFLSDRSNWWNIMRLNNGEVEEVCPMEAEFGSPSWIFGKSDYDFIDETTIIASYVQNGRQHLAKIDVQNGTVSPVETGFSLFYSIHSNGQKLTFIAASPTQFPRVVRVDLDGKQVEEIRLSSSLTLDENYLSLPEPIEFPTEGGKTAHAIYYRPKNADYMAPADEKPPLLVHVHGGPTSASPAILDLAFTQYWTSRGFAVVDVNYGGSTGYGREYRERLRGNWGIVDVQDCANAVRYLVEQGEVDSNRVAIAGGSAGGYTTLASLAFTDVYKAGASYFGLSELEVFATETHKFESRYMDSMLGPYPEAKQVYYDRSPINFTDQLSCPVIFFQGLDDKIVPPNQAELMVEALKEKGLPVAYLAFEGEGHGFRMDQNIKRSIEGELYFYSKVFGFTPSDDIEPVSIDNL</sequence>
<keyword evidence="3" id="KW-1185">Reference proteome</keyword>
<name>A0ABT8N4E8_9BACL</name>
<dbReference type="Gene3D" id="3.40.50.1820">
    <property type="entry name" value="alpha/beta hydrolase"/>
    <property type="match status" value="1"/>
</dbReference>
<dbReference type="EC" id="3.4.-.-" evidence="2"/>
<dbReference type="Pfam" id="PF00326">
    <property type="entry name" value="Peptidase_S9"/>
    <property type="match status" value="1"/>
</dbReference>
<dbReference type="Proteomes" id="UP001172055">
    <property type="component" value="Unassembled WGS sequence"/>
</dbReference>
<feature type="domain" description="Peptidase S9 prolyl oligopeptidase catalytic" evidence="1">
    <location>
        <begin position="426"/>
        <end position="628"/>
    </location>
</feature>
<organism evidence="2 3">
    <name type="scientific">Planococcus shixiaomingii</name>
    <dbReference type="NCBI Taxonomy" id="3058393"/>
    <lineage>
        <taxon>Bacteria</taxon>
        <taxon>Bacillati</taxon>
        <taxon>Bacillota</taxon>
        <taxon>Bacilli</taxon>
        <taxon>Bacillales</taxon>
        <taxon>Caryophanaceae</taxon>
        <taxon>Planococcus</taxon>
    </lineage>
</organism>
<evidence type="ECO:0000313" key="2">
    <source>
        <dbReference type="EMBL" id="MDN7242512.1"/>
    </source>
</evidence>
<dbReference type="PANTHER" id="PTHR43056">
    <property type="entry name" value="PEPTIDASE S9 PROLYL OLIGOPEPTIDASE"/>
    <property type="match status" value="1"/>
</dbReference>
<keyword evidence="2" id="KW-0378">Hydrolase</keyword>
<accession>A0ABT8N4E8</accession>
<dbReference type="InterPro" id="IPR029058">
    <property type="entry name" value="AB_hydrolase_fold"/>
</dbReference>
<dbReference type="InterPro" id="IPR011659">
    <property type="entry name" value="WD40"/>
</dbReference>
<dbReference type="SUPFAM" id="SSF53474">
    <property type="entry name" value="alpha/beta-Hydrolases"/>
    <property type="match status" value="1"/>
</dbReference>
<dbReference type="EMBL" id="JAUJWV010000001">
    <property type="protein sequence ID" value="MDN7242512.1"/>
    <property type="molecule type" value="Genomic_DNA"/>
</dbReference>
<gene>
    <name evidence="2" type="ORF">QWY14_11920</name>
</gene>